<accession>A0ABQ5HVB4</accession>
<feature type="compositionally biased region" description="Basic and acidic residues" evidence="1">
    <location>
        <begin position="161"/>
        <end position="170"/>
    </location>
</feature>
<feature type="compositionally biased region" description="Basic and acidic residues" evidence="1">
    <location>
        <begin position="211"/>
        <end position="337"/>
    </location>
</feature>
<proteinExistence type="predicted"/>
<organism evidence="2 3">
    <name type="scientific">Tanacetum coccineum</name>
    <dbReference type="NCBI Taxonomy" id="301880"/>
    <lineage>
        <taxon>Eukaryota</taxon>
        <taxon>Viridiplantae</taxon>
        <taxon>Streptophyta</taxon>
        <taxon>Embryophyta</taxon>
        <taxon>Tracheophyta</taxon>
        <taxon>Spermatophyta</taxon>
        <taxon>Magnoliopsida</taxon>
        <taxon>eudicotyledons</taxon>
        <taxon>Gunneridae</taxon>
        <taxon>Pentapetalae</taxon>
        <taxon>asterids</taxon>
        <taxon>campanulids</taxon>
        <taxon>Asterales</taxon>
        <taxon>Asteraceae</taxon>
        <taxon>Asteroideae</taxon>
        <taxon>Anthemideae</taxon>
        <taxon>Anthemidinae</taxon>
        <taxon>Tanacetum</taxon>
    </lineage>
</organism>
<feature type="compositionally biased region" description="Gly residues" evidence="1">
    <location>
        <begin position="171"/>
        <end position="186"/>
    </location>
</feature>
<evidence type="ECO:0000256" key="1">
    <source>
        <dbReference type="SAM" id="MobiDB-lite"/>
    </source>
</evidence>
<evidence type="ECO:0000313" key="3">
    <source>
        <dbReference type="Proteomes" id="UP001151760"/>
    </source>
</evidence>
<name>A0ABQ5HVB4_9ASTR</name>
<dbReference type="Proteomes" id="UP001151760">
    <property type="component" value="Unassembled WGS sequence"/>
</dbReference>
<dbReference type="EMBL" id="BQNB010019995">
    <property type="protein sequence ID" value="GJT91192.1"/>
    <property type="molecule type" value="Genomic_DNA"/>
</dbReference>
<reference evidence="2" key="1">
    <citation type="journal article" date="2022" name="Int. J. Mol. Sci.">
        <title>Draft Genome of Tanacetum Coccineum: Genomic Comparison of Closely Related Tanacetum-Family Plants.</title>
        <authorList>
            <person name="Yamashiro T."/>
            <person name="Shiraishi A."/>
            <person name="Nakayama K."/>
            <person name="Satake H."/>
        </authorList>
    </citation>
    <scope>NUCLEOTIDE SEQUENCE</scope>
</reference>
<protein>
    <submittedName>
        <fullName evidence="2">Uncharacterized protein</fullName>
    </submittedName>
</protein>
<sequence>MLAIPLLSQVSSMAEIVSKEAQKKSKAGICFRSTSHNKHTLFLSLQRSTSCKSKTSAINRAFWDHKPLFGSKDLQKAPQNLPNYPTKLKILKNLLKKSQRRKGKDSNDERRLQGRSSKHQRNQRASELAGSRGSSKIASYNGCETLRQIALDALWLEDEKRDGRGKERGEGWGGGRGGRRGIGVGGRRNRDERSGVGEGGKVGEGGGGGGGEKREAGERGGEEGRREEEGRKWGRGGEGDGEWRERRAPGEREKMGCRVEGKVGRKGGRRGESGEEGEKERGREGGGKEDGREGRGSRREKGEQRKSEEGGRGQSAKGKEWNEQNKEGEKQQGECKRGGRRIGSGGEREGEEEGGVGRMENGSGVTEGERGGRGEEWG</sequence>
<evidence type="ECO:0000313" key="2">
    <source>
        <dbReference type="EMBL" id="GJT91192.1"/>
    </source>
</evidence>
<reference evidence="2" key="2">
    <citation type="submission" date="2022-01" db="EMBL/GenBank/DDBJ databases">
        <authorList>
            <person name="Yamashiro T."/>
            <person name="Shiraishi A."/>
            <person name="Satake H."/>
            <person name="Nakayama K."/>
        </authorList>
    </citation>
    <scope>NUCLEOTIDE SEQUENCE</scope>
</reference>
<feature type="region of interest" description="Disordered" evidence="1">
    <location>
        <begin position="161"/>
        <end position="378"/>
    </location>
</feature>
<comment type="caution">
    <text evidence="2">The sequence shown here is derived from an EMBL/GenBank/DDBJ whole genome shotgun (WGS) entry which is preliminary data.</text>
</comment>
<feature type="compositionally biased region" description="Basic and acidic residues" evidence="1">
    <location>
        <begin position="367"/>
        <end position="378"/>
    </location>
</feature>
<keyword evidence="3" id="KW-1185">Reference proteome</keyword>
<feature type="compositionally biased region" description="Gly residues" evidence="1">
    <location>
        <begin position="196"/>
        <end position="210"/>
    </location>
</feature>
<feature type="region of interest" description="Disordered" evidence="1">
    <location>
        <begin position="95"/>
        <end position="137"/>
    </location>
</feature>
<gene>
    <name evidence="2" type="ORF">Tco_1080037</name>
</gene>